<dbReference type="Gene3D" id="3.50.50.60">
    <property type="entry name" value="FAD/NAD(P)-binding domain"/>
    <property type="match status" value="2"/>
</dbReference>
<dbReference type="Gene3D" id="3.40.50.720">
    <property type="entry name" value="NAD(P)-binding Rossmann-like Domain"/>
    <property type="match status" value="2"/>
</dbReference>
<evidence type="ECO:0000256" key="1">
    <source>
        <dbReference type="ARBA" id="ARBA00001917"/>
    </source>
</evidence>
<evidence type="ECO:0000256" key="4">
    <source>
        <dbReference type="ARBA" id="ARBA00022630"/>
    </source>
</evidence>
<dbReference type="CDD" id="cd02930">
    <property type="entry name" value="DCR_FMN"/>
    <property type="match status" value="1"/>
</dbReference>
<keyword evidence="13" id="KW-1185">Reference proteome</keyword>
<evidence type="ECO:0000259" key="10">
    <source>
        <dbReference type="Pfam" id="PF00724"/>
    </source>
</evidence>
<dbReference type="RefSeq" id="WP_188497534.1">
    <property type="nucleotide sequence ID" value="NZ_BMFV01000016.1"/>
</dbReference>
<dbReference type="PANTHER" id="PTHR42917">
    <property type="entry name" value="2,4-DIENOYL-COA REDUCTASE"/>
    <property type="match status" value="1"/>
</dbReference>
<evidence type="ECO:0000256" key="5">
    <source>
        <dbReference type="ARBA" id="ARBA00022643"/>
    </source>
</evidence>
<comment type="similarity">
    <text evidence="3">In the N-terminal section; belongs to the NADH:flavin oxidoreductase/NADH oxidase family.</text>
</comment>
<dbReference type="GO" id="GO:0046872">
    <property type="term" value="F:metal ion binding"/>
    <property type="evidence" value="ECO:0007669"/>
    <property type="project" value="UniProtKB-KW"/>
</dbReference>
<sequence length="643" mass="69854">MNGLDYLLAPFQLAGLTLRNRVIMGSMHTGLEGLDKTGKALTTFYKIRAKTGGPGLIITGGIAVSPEGEGGDKFLGFYREEDCDIMRKMTTEVHVVGGRIAAQLFHAGRYAYSKNSVAPSAIQSPIHHYPPRALEDHEIRSLIESYAIAAKKAVELGFDAIEIMGSEGYLLNQFLSPVTNKRDDDWGGNFEKRMRFPLSVLEAVRKAVGPGSPVIFRMSGTDLIPGSTTEAETIQFAQALEVLGADALNIGIGWHESQVPTISQMVPRAGFLYIAENLKQHLRIPVIGSNRINDPKEANAYLKQGRCDLISMARPFLADPEILQKAAKGAFDYINTCVACNQACLDHAFEGKPVSCLVNPRTGREHLLTLTETEQPRKIAVVGGGAAGLEAARSLGEQGHHVTLFEAGKEIGGQLNYARRVPGKEEFNETLRYYTTELHRFRVKVVLNEEVSEAALIEGGFEEVVLATGVRPRIPDINGTDRENVLLYTDAFHHPERVGPKVAVIGAGGIACDLAHFLLEEGSRKITLLRRNGKMGAGLGKTTRWALVQYLRQHNVQFLTHLSYQSIQPEGVVIDHIGEDGEELTTLVEADTVIIAAGQESTVLSTASLEDKGISVTTIGGAKHAGELDAKRAIYEGAALSWG</sequence>
<feature type="domain" description="NADH:flavin oxidoreductase/NADH oxidase N-terminal" evidence="10">
    <location>
        <begin position="7"/>
        <end position="329"/>
    </location>
</feature>
<dbReference type="SUPFAM" id="SSF51905">
    <property type="entry name" value="FAD/NAD(P)-binding domain"/>
    <property type="match status" value="1"/>
</dbReference>
<dbReference type="GO" id="GO:0010181">
    <property type="term" value="F:FMN binding"/>
    <property type="evidence" value="ECO:0007669"/>
    <property type="project" value="InterPro"/>
</dbReference>
<name>A0A8J2ZW83_9BACL</name>
<dbReference type="Pfam" id="PF07992">
    <property type="entry name" value="Pyr_redox_2"/>
    <property type="match status" value="1"/>
</dbReference>
<proteinExistence type="inferred from homology"/>
<evidence type="ECO:0000256" key="8">
    <source>
        <dbReference type="ARBA" id="ARBA00023004"/>
    </source>
</evidence>
<protein>
    <submittedName>
        <fullName evidence="12">NADPH-dependent 2,4-dienoyl-CoA reductase</fullName>
    </submittedName>
</protein>
<dbReference type="PANTHER" id="PTHR42917:SF2">
    <property type="entry name" value="2,4-DIENOYL-COA REDUCTASE [(2E)-ENOYL-COA-PRODUCING]"/>
    <property type="match status" value="1"/>
</dbReference>
<evidence type="ECO:0000256" key="6">
    <source>
        <dbReference type="ARBA" id="ARBA00022723"/>
    </source>
</evidence>
<dbReference type="InterPro" id="IPR051793">
    <property type="entry name" value="NADH:flavin_oxidoreductase"/>
</dbReference>
<keyword evidence="9" id="KW-0411">Iron-sulfur</keyword>
<dbReference type="GO" id="GO:0016491">
    <property type="term" value="F:oxidoreductase activity"/>
    <property type="evidence" value="ECO:0007669"/>
    <property type="project" value="UniProtKB-KW"/>
</dbReference>
<evidence type="ECO:0000256" key="9">
    <source>
        <dbReference type="ARBA" id="ARBA00023014"/>
    </source>
</evidence>
<dbReference type="Pfam" id="PF00724">
    <property type="entry name" value="Oxidored_FMN"/>
    <property type="match status" value="1"/>
</dbReference>
<reference evidence="12" key="2">
    <citation type="submission" date="2020-09" db="EMBL/GenBank/DDBJ databases">
        <authorList>
            <person name="Sun Q."/>
            <person name="Zhou Y."/>
        </authorList>
    </citation>
    <scope>NUCLEOTIDE SEQUENCE</scope>
    <source>
        <strain evidence="12">CGMCC 1.12777</strain>
    </source>
</reference>
<dbReference type="InterPro" id="IPR023753">
    <property type="entry name" value="FAD/NAD-binding_dom"/>
</dbReference>
<comment type="cofactor">
    <cofactor evidence="2">
        <name>[4Fe-4S] cluster</name>
        <dbReference type="ChEBI" id="CHEBI:49883"/>
    </cofactor>
</comment>
<dbReference type="PRINTS" id="PR00368">
    <property type="entry name" value="FADPNR"/>
</dbReference>
<dbReference type="InterPro" id="IPR013785">
    <property type="entry name" value="Aldolase_TIM"/>
</dbReference>
<keyword evidence="6" id="KW-0479">Metal-binding</keyword>
<dbReference type="SUPFAM" id="SSF51395">
    <property type="entry name" value="FMN-linked oxidoreductases"/>
    <property type="match status" value="1"/>
</dbReference>
<comment type="cofactor">
    <cofactor evidence="1">
        <name>FMN</name>
        <dbReference type="ChEBI" id="CHEBI:58210"/>
    </cofactor>
</comment>
<accession>A0A8J2ZW83</accession>
<keyword evidence="7" id="KW-0560">Oxidoreductase</keyword>
<dbReference type="InterPro" id="IPR036188">
    <property type="entry name" value="FAD/NAD-bd_sf"/>
</dbReference>
<organism evidence="12 13">
    <name type="scientific">Pullulanibacillus pueri</name>
    <dbReference type="NCBI Taxonomy" id="1437324"/>
    <lineage>
        <taxon>Bacteria</taxon>
        <taxon>Bacillati</taxon>
        <taxon>Bacillota</taxon>
        <taxon>Bacilli</taxon>
        <taxon>Bacillales</taxon>
        <taxon>Sporolactobacillaceae</taxon>
        <taxon>Pullulanibacillus</taxon>
    </lineage>
</organism>
<evidence type="ECO:0000256" key="2">
    <source>
        <dbReference type="ARBA" id="ARBA00001966"/>
    </source>
</evidence>
<comment type="caution">
    <text evidence="12">The sequence shown here is derived from an EMBL/GenBank/DDBJ whole genome shotgun (WGS) entry which is preliminary data.</text>
</comment>
<dbReference type="AlphaFoldDB" id="A0A8J2ZW83"/>
<reference evidence="12" key="1">
    <citation type="journal article" date="2014" name="Int. J. Syst. Evol. Microbiol.">
        <title>Complete genome sequence of Corynebacterium casei LMG S-19264T (=DSM 44701T), isolated from a smear-ripened cheese.</title>
        <authorList>
            <consortium name="US DOE Joint Genome Institute (JGI-PGF)"/>
            <person name="Walter F."/>
            <person name="Albersmeier A."/>
            <person name="Kalinowski J."/>
            <person name="Ruckert C."/>
        </authorList>
    </citation>
    <scope>NUCLEOTIDE SEQUENCE</scope>
    <source>
        <strain evidence="12">CGMCC 1.12777</strain>
    </source>
</reference>
<evidence type="ECO:0000313" key="12">
    <source>
        <dbReference type="EMBL" id="GGH82987.1"/>
    </source>
</evidence>
<keyword evidence="8" id="KW-0408">Iron</keyword>
<dbReference type="PRINTS" id="PR00411">
    <property type="entry name" value="PNDRDTASEI"/>
</dbReference>
<feature type="domain" description="FAD/NAD(P)-binding" evidence="11">
    <location>
        <begin position="378"/>
        <end position="618"/>
    </location>
</feature>
<dbReference type="EMBL" id="BMFV01000016">
    <property type="protein sequence ID" value="GGH82987.1"/>
    <property type="molecule type" value="Genomic_DNA"/>
</dbReference>
<evidence type="ECO:0000313" key="13">
    <source>
        <dbReference type="Proteomes" id="UP000656813"/>
    </source>
</evidence>
<evidence type="ECO:0000256" key="3">
    <source>
        <dbReference type="ARBA" id="ARBA00011048"/>
    </source>
</evidence>
<evidence type="ECO:0000256" key="7">
    <source>
        <dbReference type="ARBA" id="ARBA00023002"/>
    </source>
</evidence>
<evidence type="ECO:0000259" key="11">
    <source>
        <dbReference type="Pfam" id="PF07992"/>
    </source>
</evidence>
<dbReference type="GO" id="GO:0051536">
    <property type="term" value="F:iron-sulfur cluster binding"/>
    <property type="evidence" value="ECO:0007669"/>
    <property type="project" value="UniProtKB-KW"/>
</dbReference>
<dbReference type="InterPro" id="IPR001155">
    <property type="entry name" value="OxRdtase_FMN_N"/>
</dbReference>
<keyword evidence="5" id="KW-0288">FMN</keyword>
<keyword evidence="4" id="KW-0285">Flavoprotein</keyword>
<dbReference type="Gene3D" id="3.20.20.70">
    <property type="entry name" value="Aldolase class I"/>
    <property type="match status" value="1"/>
</dbReference>
<dbReference type="Proteomes" id="UP000656813">
    <property type="component" value="Unassembled WGS sequence"/>
</dbReference>
<gene>
    <name evidence="12" type="ORF">GCM10007096_23190</name>
</gene>